<proteinExistence type="predicted"/>
<protein>
    <submittedName>
        <fullName evidence="1">Uncharacterized protein</fullName>
    </submittedName>
</protein>
<accession>A0A4V3UQR6</accession>
<name>A0A4V3UQR6_9EURO</name>
<comment type="caution">
    <text evidence="1">The sequence shown here is derived from an EMBL/GenBank/DDBJ whole genome shotgun (WGS) entry which is preliminary data.</text>
</comment>
<keyword evidence="2" id="KW-1185">Reference proteome</keyword>
<dbReference type="EMBL" id="SOSA01000011">
    <property type="protein sequence ID" value="THC99780.1"/>
    <property type="molecule type" value="Genomic_DNA"/>
</dbReference>
<reference evidence="1 2" key="1">
    <citation type="submission" date="2019-03" db="EMBL/GenBank/DDBJ databases">
        <title>The genome sequence of a newly discovered highly antifungal drug resistant Aspergillus species, Aspergillus tanneri NIH 1004.</title>
        <authorList>
            <person name="Mounaud S."/>
            <person name="Singh I."/>
            <person name="Joardar V."/>
            <person name="Pakala S."/>
            <person name="Pakala S."/>
            <person name="Venepally P."/>
            <person name="Hoover J."/>
            <person name="Nierman W."/>
            <person name="Chung J."/>
            <person name="Losada L."/>
        </authorList>
    </citation>
    <scope>NUCLEOTIDE SEQUENCE [LARGE SCALE GENOMIC DNA]</scope>
    <source>
        <strain evidence="1 2">NIH1004</strain>
    </source>
</reference>
<sequence>MTQDDNALNYQHTDIVHESTLEDLDLERKNEKSNLEEFDTFGDEEFAEVKYKVLNWWQVKNPQATITPLKTT</sequence>
<dbReference type="Proteomes" id="UP000308092">
    <property type="component" value="Unassembled WGS sequence"/>
</dbReference>
<gene>
    <name evidence="1" type="ORF">EYZ11_000710</name>
</gene>
<dbReference type="VEuPathDB" id="FungiDB:EYZ11_000710"/>
<evidence type="ECO:0000313" key="2">
    <source>
        <dbReference type="Proteomes" id="UP000308092"/>
    </source>
</evidence>
<dbReference type="AlphaFoldDB" id="A0A4V3UQR6"/>
<organism evidence="1 2">
    <name type="scientific">Aspergillus tanneri</name>
    <dbReference type="NCBI Taxonomy" id="1220188"/>
    <lineage>
        <taxon>Eukaryota</taxon>
        <taxon>Fungi</taxon>
        <taxon>Dikarya</taxon>
        <taxon>Ascomycota</taxon>
        <taxon>Pezizomycotina</taxon>
        <taxon>Eurotiomycetes</taxon>
        <taxon>Eurotiomycetidae</taxon>
        <taxon>Eurotiales</taxon>
        <taxon>Aspergillaceae</taxon>
        <taxon>Aspergillus</taxon>
        <taxon>Aspergillus subgen. Circumdati</taxon>
    </lineage>
</organism>
<evidence type="ECO:0000313" key="1">
    <source>
        <dbReference type="EMBL" id="THC99780.1"/>
    </source>
</evidence>